<gene>
    <name evidence="9" type="ORF">EHO51_07910</name>
</gene>
<evidence type="ECO:0000259" key="8">
    <source>
        <dbReference type="Pfam" id="PF00857"/>
    </source>
</evidence>
<dbReference type="Proteomes" id="UP000273982">
    <property type="component" value="Chromosome"/>
</dbReference>
<dbReference type="Pfam" id="PF00857">
    <property type="entry name" value="Isochorismatase"/>
    <property type="match status" value="1"/>
</dbReference>
<comment type="pathway">
    <text evidence="5">Cofactor biosynthesis; nicotinate biosynthesis; nicotinate from nicotinamide: step 1/1.</text>
</comment>
<dbReference type="PANTHER" id="PTHR11080">
    <property type="entry name" value="PYRAZINAMIDASE/NICOTINAMIDASE"/>
    <property type="match status" value="1"/>
</dbReference>
<evidence type="ECO:0000256" key="6">
    <source>
        <dbReference type="ARBA" id="ARBA00039017"/>
    </source>
</evidence>
<evidence type="ECO:0000256" key="3">
    <source>
        <dbReference type="ARBA" id="ARBA00022723"/>
    </source>
</evidence>
<dbReference type="AlphaFoldDB" id="A0A3G8M3T6"/>
<evidence type="ECO:0000313" key="9">
    <source>
        <dbReference type="EMBL" id="AZG76649.1"/>
    </source>
</evidence>
<evidence type="ECO:0000256" key="5">
    <source>
        <dbReference type="ARBA" id="ARBA00037900"/>
    </source>
</evidence>
<sequence>MASDAMRLTSGDALIVLDVQRDFCAGGALEVYEADKIVSVVNELIAEAVAAGVPIVASRDWHPTGHASFRDCGGPWPAHCVQGSAGAQFHPDLRLPERAIIVSKGESLERDQLSALNGTGLAERLRRLGVRRVLIVGLALDVCVLETALDAVSEEFETHVRLSGTRAIAPEGARDAVERMRKAGVVVEESQEELNGMRTLQR</sequence>
<accession>A0A3G8M3T6</accession>
<evidence type="ECO:0000256" key="4">
    <source>
        <dbReference type="ARBA" id="ARBA00022801"/>
    </source>
</evidence>
<dbReference type="EC" id="3.5.1.19" evidence="6"/>
<dbReference type="InterPro" id="IPR036380">
    <property type="entry name" value="Isochorismatase-like_sf"/>
</dbReference>
<protein>
    <recommendedName>
        <fullName evidence="6">nicotinamidase</fullName>
        <ecNumber evidence="6">3.5.1.19</ecNumber>
    </recommendedName>
    <alternativeName>
        <fullName evidence="7">Nicotinamide deamidase</fullName>
    </alternativeName>
</protein>
<feature type="domain" description="Isochorismatase-like" evidence="8">
    <location>
        <begin position="13"/>
        <end position="191"/>
    </location>
</feature>
<comment type="similarity">
    <text evidence="1">Belongs to the isochorismatase family.</text>
</comment>
<dbReference type="InterPro" id="IPR000868">
    <property type="entry name" value="Isochorismatase-like_dom"/>
</dbReference>
<keyword evidence="4" id="KW-0378">Hydrolase</keyword>
<reference evidence="9 10" key="1">
    <citation type="submission" date="2018-11" db="EMBL/GenBank/DDBJ databases">
        <title>Genome squencing of methanotrophic bacteria isolated from alkaline groundwater in Korea.</title>
        <authorList>
            <person name="Nguyen L.N."/>
        </authorList>
    </citation>
    <scope>NUCLEOTIDE SEQUENCE [LARGE SCALE GENOMIC DNA]</scope>
    <source>
        <strain evidence="9 10">GW6</strain>
    </source>
</reference>
<evidence type="ECO:0000313" key="10">
    <source>
        <dbReference type="Proteomes" id="UP000273982"/>
    </source>
</evidence>
<dbReference type="Gene3D" id="3.40.50.850">
    <property type="entry name" value="Isochorismatase-like"/>
    <property type="match status" value="1"/>
</dbReference>
<keyword evidence="3" id="KW-0479">Metal-binding</keyword>
<proteinExistence type="inferred from homology"/>
<dbReference type="InterPro" id="IPR052347">
    <property type="entry name" value="Isochorismatase_Nicotinamidase"/>
</dbReference>
<organism evidence="9 10">
    <name type="scientific">Methylocystis rosea</name>
    <dbReference type="NCBI Taxonomy" id="173366"/>
    <lineage>
        <taxon>Bacteria</taxon>
        <taxon>Pseudomonadati</taxon>
        <taxon>Pseudomonadota</taxon>
        <taxon>Alphaproteobacteria</taxon>
        <taxon>Hyphomicrobiales</taxon>
        <taxon>Methylocystaceae</taxon>
        <taxon>Methylocystis</taxon>
    </lineage>
</organism>
<evidence type="ECO:0000256" key="1">
    <source>
        <dbReference type="ARBA" id="ARBA00006336"/>
    </source>
</evidence>
<dbReference type="PANTHER" id="PTHR11080:SF2">
    <property type="entry name" value="LD05707P"/>
    <property type="match status" value="1"/>
</dbReference>
<dbReference type="SUPFAM" id="SSF52499">
    <property type="entry name" value="Isochorismatase-like hydrolases"/>
    <property type="match status" value="1"/>
</dbReference>
<dbReference type="GO" id="GO:0019363">
    <property type="term" value="P:pyridine nucleotide biosynthetic process"/>
    <property type="evidence" value="ECO:0007669"/>
    <property type="project" value="UniProtKB-KW"/>
</dbReference>
<keyword evidence="2" id="KW-0662">Pyridine nucleotide biosynthesis</keyword>
<dbReference type="KEGG" id="mros:EHO51_07910"/>
<dbReference type="RefSeq" id="WP_124738422.1">
    <property type="nucleotide sequence ID" value="NZ_CP034086.1"/>
</dbReference>
<evidence type="ECO:0000256" key="7">
    <source>
        <dbReference type="ARBA" id="ARBA00043224"/>
    </source>
</evidence>
<name>A0A3G8M3T6_9HYPH</name>
<dbReference type="GO" id="GO:0008936">
    <property type="term" value="F:nicotinamidase activity"/>
    <property type="evidence" value="ECO:0007669"/>
    <property type="project" value="UniProtKB-EC"/>
</dbReference>
<dbReference type="EMBL" id="CP034086">
    <property type="protein sequence ID" value="AZG76649.1"/>
    <property type="molecule type" value="Genomic_DNA"/>
</dbReference>
<evidence type="ECO:0000256" key="2">
    <source>
        <dbReference type="ARBA" id="ARBA00022642"/>
    </source>
</evidence>
<dbReference type="GO" id="GO:0046872">
    <property type="term" value="F:metal ion binding"/>
    <property type="evidence" value="ECO:0007669"/>
    <property type="project" value="UniProtKB-KW"/>
</dbReference>